<accession>A0A232LYE8</accession>
<proteinExistence type="predicted"/>
<reference evidence="2 3" key="1">
    <citation type="journal article" date="2015" name="Environ. Microbiol.">
        <title>Metagenome sequence of Elaphomyces granulatus from sporocarp tissue reveals Ascomycota ectomycorrhizal fingerprints of genome expansion and a Proteobacteria-rich microbiome.</title>
        <authorList>
            <person name="Quandt C.A."/>
            <person name="Kohler A."/>
            <person name="Hesse C.N."/>
            <person name="Sharpton T.J."/>
            <person name="Martin F."/>
            <person name="Spatafora J.W."/>
        </authorList>
    </citation>
    <scope>NUCLEOTIDE SEQUENCE [LARGE SCALE GENOMIC DNA]</scope>
    <source>
        <strain evidence="2 3">OSC145934</strain>
    </source>
</reference>
<dbReference type="PANTHER" id="PTHR34693">
    <property type="entry name" value="PROTEIN PAR32"/>
    <property type="match status" value="1"/>
</dbReference>
<name>A0A232LYE8_9EURO</name>
<dbReference type="Proteomes" id="UP000243515">
    <property type="component" value="Unassembled WGS sequence"/>
</dbReference>
<dbReference type="AlphaFoldDB" id="A0A232LYE8"/>
<gene>
    <name evidence="2" type="ORF">Egran_03042</name>
</gene>
<feature type="region of interest" description="Disordered" evidence="1">
    <location>
        <begin position="50"/>
        <end position="73"/>
    </location>
</feature>
<dbReference type="Pfam" id="PF12223">
    <property type="entry name" value="DUF3602"/>
    <property type="match status" value="1"/>
</dbReference>
<dbReference type="InterPro" id="IPR053203">
    <property type="entry name" value="Cisplatin_resist-associated"/>
</dbReference>
<dbReference type="InterPro" id="IPR022024">
    <property type="entry name" value="DUF3602"/>
</dbReference>
<evidence type="ECO:0000313" key="2">
    <source>
        <dbReference type="EMBL" id="OXV09195.1"/>
    </source>
</evidence>
<keyword evidence="3" id="KW-1185">Reference proteome</keyword>
<feature type="compositionally biased region" description="Low complexity" evidence="1">
    <location>
        <begin position="126"/>
        <end position="138"/>
    </location>
</feature>
<evidence type="ECO:0000256" key="1">
    <source>
        <dbReference type="SAM" id="MobiDB-lite"/>
    </source>
</evidence>
<feature type="compositionally biased region" description="Basic and acidic residues" evidence="1">
    <location>
        <begin position="139"/>
        <end position="152"/>
    </location>
</feature>
<dbReference type="EMBL" id="NPHW01003656">
    <property type="protein sequence ID" value="OXV09195.1"/>
    <property type="molecule type" value="Genomic_DNA"/>
</dbReference>
<feature type="region of interest" description="Disordered" evidence="1">
    <location>
        <begin position="120"/>
        <end position="159"/>
    </location>
</feature>
<dbReference type="PANTHER" id="PTHR34693:SF2">
    <property type="entry name" value="DUF3602 DOMAIN-CONTAINING PROTEIN"/>
    <property type="match status" value="1"/>
</dbReference>
<dbReference type="OrthoDB" id="5424462at2759"/>
<sequence length="159" mass="17228">MSAYHIIEPHPSVPSSTRQAIHTSRGGAGNVISLRNTTTTNSRTAMGPASLTRLNVHPPTTFKSGRGGAGNVHSTDERTIFSFDEELELALRREREVAPVFHVGRGGAGNMIHSQEDNSLFRHHSGSGSTSSTESMTSRAREMARRSLEKGWNKLTGTC</sequence>
<comment type="caution">
    <text evidence="2">The sequence shown here is derived from an EMBL/GenBank/DDBJ whole genome shotgun (WGS) entry which is preliminary data.</text>
</comment>
<evidence type="ECO:0000313" key="3">
    <source>
        <dbReference type="Proteomes" id="UP000243515"/>
    </source>
</evidence>
<protein>
    <submittedName>
        <fullName evidence="2">Uncharacterized protein</fullName>
    </submittedName>
</protein>
<organism evidence="2 3">
    <name type="scientific">Elaphomyces granulatus</name>
    <dbReference type="NCBI Taxonomy" id="519963"/>
    <lineage>
        <taxon>Eukaryota</taxon>
        <taxon>Fungi</taxon>
        <taxon>Dikarya</taxon>
        <taxon>Ascomycota</taxon>
        <taxon>Pezizomycotina</taxon>
        <taxon>Eurotiomycetes</taxon>
        <taxon>Eurotiomycetidae</taxon>
        <taxon>Eurotiales</taxon>
        <taxon>Elaphomycetaceae</taxon>
        <taxon>Elaphomyces</taxon>
    </lineage>
</organism>